<keyword evidence="3" id="KW-1185">Reference proteome</keyword>
<dbReference type="SUPFAM" id="SSF48403">
    <property type="entry name" value="Ankyrin repeat"/>
    <property type="match status" value="1"/>
</dbReference>
<dbReference type="AlphaFoldDB" id="A2GEE1"/>
<dbReference type="VEuPathDB" id="TrichDB:TVAGG3_0230590"/>
<gene>
    <name evidence="2" type="ORF">TVAG_579790</name>
</gene>
<evidence type="ECO:0000313" key="3">
    <source>
        <dbReference type="Proteomes" id="UP000001542"/>
    </source>
</evidence>
<sequence length="90" mass="10759">MNNDLERFISFTEREVFDKDQELENKLYESSTDNFSFIDLYCYYGAVDCFKLLRTKFKSEITQTCLQFSFLGRNQEIMSGCLKYQTPNEE</sequence>
<dbReference type="EMBL" id="DS115337">
    <property type="protein sequence ID" value="EAX84477.1"/>
    <property type="molecule type" value="Genomic_DNA"/>
</dbReference>
<dbReference type="InterPro" id="IPR020683">
    <property type="entry name" value="DUF3447"/>
</dbReference>
<proteinExistence type="predicted"/>
<dbReference type="RefSeq" id="XP_001297407.1">
    <property type="nucleotide sequence ID" value="XM_001297406.1"/>
</dbReference>
<dbReference type="InParanoid" id="A2GEE1"/>
<reference evidence="2" key="1">
    <citation type="submission" date="2006-10" db="EMBL/GenBank/DDBJ databases">
        <authorList>
            <person name="Amadeo P."/>
            <person name="Zhao Q."/>
            <person name="Wortman J."/>
            <person name="Fraser-Liggett C."/>
            <person name="Carlton J."/>
        </authorList>
    </citation>
    <scope>NUCLEOTIDE SEQUENCE</scope>
    <source>
        <strain evidence="2">G3</strain>
    </source>
</reference>
<dbReference type="InterPro" id="IPR036770">
    <property type="entry name" value="Ankyrin_rpt-contain_sf"/>
</dbReference>
<accession>A2GEE1</accession>
<organism evidence="2 3">
    <name type="scientific">Trichomonas vaginalis (strain ATCC PRA-98 / G3)</name>
    <dbReference type="NCBI Taxonomy" id="412133"/>
    <lineage>
        <taxon>Eukaryota</taxon>
        <taxon>Metamonada</taxon>
        <taxon>Parabasalia</taxon>
        <taxon>Trichomonadida</taxon>
        <taxon>Trichomonadidae</taxon>
        <taxon>Trichomonas</taxon>
    </lineage>
</organism>
<dbReference type="Proteomes" id="UP000001542">
    <property type="component" value="Unassembled WGS sequence"/>
</dbReference>
<dbReference type="PANTHER" id="PTHR24182:SF13">
    <property type="entry name" value="LD18443P"/>
    <property type="match status" value="1"/>
</dbReference>
<reference evidence="2" key="2">
    <citation type="journal article" date="2007" name="Science">
        <title>Draft genome sequence of the sexually transmitted pathogen Trichomonas vaginalis.</title>
        <authorList>
            <person name="Carlton J.M."/>
            <person name="Hirt R.P."/>
            <person name="Silva J.C."/>
            <person name="Delcher A.L."/>
            <person name="Schatz M."/>
            <person name="Zhao Q."/>
            <person name="Wortman J.R."/>
            <person name="Bidwell S.L."/>
            <person name="Alsmark U.C.M."/>
            <person name="Besteiro S."/>
            <person name="Sicheritz-Ponten T."/>
            <person name="Noel C.J."/>
            <person name="Dacks J.B."/>
            <person name="Foster P.G."/>
            <person name="Simillion C."/>
            <person name="Van de Peer Y."/>
            <person name="Miranda-Saavedra D."/>
            <person name="Barton G.J."/>
            <person name="Westrop G.D."/>
            <person name="Mueller S."/>
            <person name="Dessi D."/>
            <person name="Fiori P.L."/>
            <person name="Ren Q."/>
            <person name="Paulsen I."/>
            <person name="Zhang H."/>
            <person name="Bastida-Corcuera F.D."/>
            <person name="Simoes-Barbosa A."/>
            <person name="Brown M.T."/>
            <person name="Hayes R.D."/>
            <person name="Mukherjee M."/>
            <person name="Okumura C.Y."/>
            <person name="Schneider R."/>
            <person name="Smith A.J."/>
            <person name="Vanacova S."/>
            <person name="Villalvazo M."/>
            <person name="Haas B.J."/>
            <person name="Pertea M."/>
            <person name="Feldblyum T.V."/>
            <person name="Utterback T.R."/>
            <person name="Shu C.L."/>
            <person name="Osoegawa K."/>
            <person name="de Jong P.J."/>
            <person name="Hrdy I."/>
            <person name="Horvathova L."/>
            <person name="Zubacova Z."/>
            <person name="Dolezal P."/>
            <person name="Malik S.B."/>
            <person name="Logsdon J.M. Jr."/>
            <person name="Henze K."/>
            <person name="Gupta A."/>
            <person name="Wang C.C."/>
            <person name="Dunne R.L."/>
            <person name="Upcroft J.A."/>
            <person name="Upcroft P."/>
            <person name="White O."/>
            <person name="Salzberg S.L."/>
            <person name="Tang P."/>
            <person name="Chiu C.-H."/>
            <person name="Lee Y.-S."/>
            <person name="Embley T.M."/>
            <person name="Coombs G.H."/>
            <person name="Mottram J.C."/>
            <person name="Tachezy J."/>
            <person name="Fraser-Liggett C.M."/>
            <person name="Johnson P.J."/>
        </authorList>
    </citation>
    <scope>NUCLEOTIDE SEQUENCE [LARGE SCALE GENOMIC DNA]</scope>
    <source>
        <strain evidence="2">G3</strain>
    </source>
</reference>
<name>A2GEE1_TRIV3</name>
<dbReference type="KEGG" id="tva:4742109"/>
<protein>
    <recommendedName>
        <fullName evidence="1">DUF3447 domain-containing protein</fullName>
    </recommendedName>
</protein>
<evidence type="ECO:0000259" key="1">
    <source>
        <dbReference type="Pfam" id="PF11929"/>
    </source>
</evidence>
<evidence type="ECO:0000313" key="2">
    <source>
        <dbReference type="EMBL" id="EAX84477.1"/>
    </source>
</evidence>
<dbReference type="Pfam" id="PF11929">
    <property type="entry name" value="DUF3447"/>
    <property type="match status" value="1"/>
</dbReference>
<dbReference type="PANTHER" id="PTHR24182">
    <property type="entry name" value="ANKYRIN REPEAT AND SOCS BOX CONTAINING 4"/>
    <property type="match status" value="1"/>
</dbReference>
<feature type="domain" description="DUF3447" evidence="1">
    <location>
        <begin position="57"/>
        <end position="90"/>
    </location>
</feature>